<sequence>MKTISPLKASIFKVFFILAIVLCISSCKRINPIENTLKSQSFAKNEREEIEVDFFITVANVSKGIISKSQIAQQKSSDVVVKQLSQRIEFKENQLLDEITRLSTLKLIVINEINTMHKRDLYNLADAKGDEFDEIYLNATKEALKDQIELFESISRETNDKKILELVLRYLPEQYKLLRETERITKQNV</sequence>
<protein>
    <submittedName>
        <fullName evidence="2">Putative outer membrane protein</fullName>
    </submittedName>
</protein>
<dbReference type="Gene3D" id="1.20.1260.10">
    <property type="match status" value="1"/>
</dbReference>
<dbReference type="RefSeq" id="WP_184164004.1">
    <property type="nucleotide sequence ID" value="NZ_JACHLD010000005.1"/>
</dbReference>
<dbReference type="AlphaFoldDB" id="A0A7W7N7S5"/>
<proteinExistence type="predicted"/>
<dbReference type="EMBL" id="JACHLD010000005">
    <property type="protein sequence ID" value="MBB4803088.1"/>
    <property type="molecule type" value="Genomic_DNA"/>
</dbReference>
<dbReference type="Pfam" id="PF13628">
    <property type="entry name" value="DUF4142"/>
    <property type="match status" value="1"/>
</dbReference>
<dbReference type="InterPro" id="IPR012347">
    <property type="entry name" value="Ferritin-like"/>
</dbReference>
<gene>
    <name evidence="2" type="ORF">HNP37_003163</name>
</gene>
<evidence type="ECO:0000313" key="3">
    <source>
        <dbReference type="Proteomes" id="UP000561681"/>
    </source>
</evidence>
<comment type="caution">
    <text evidence="2">The sequence shown here is derived from an EMBL/GenBank/DDBJ whole genome shotgun (WGS) entry which is preliminary data.</text>
</comment>
<feature type="domain" description="DUF4142" evidence="1">
    <location>
        <begin position="65"/>
        <end position="181"/>
    </location>
</feature>
<evidence type="ECO:0000313" key="2">
    <source>
        <dbReference type="EMBL" id="MBB4803088.1"/>
    </source>
</evidence>
<dbReference type="Proteomes" id="UP000561681">
    <property type="component" value="Unassembled WGS sequence"/>
</dbReference>
<evidence type="ECO:0000259" key="1">
    <source>
        <dbReference type="Pfam" id="PF13628"/>
    </source>
</evidence>
<reference evidence="2 3" key="1">
    <citation type="submission" date="2020-08" db="EMBL/GenBank/DDBJ databases">
        <title>Functional genomics of gut bacteria from endangered species of beetles.</title>
        <authorList>
            <person name="Carlos-Shanley C."/>
        </authorList>
    </citation>
    <scope>NUCLEOTIDE SEQUENCE [LARGE SCALE GENOMIC DNA]</scope>
    <source>
        <strain evidence="2 3">S00142</strain>
    </source>
</reference>
<accession>A0A7W7N7S5</accession>
<organism evidence="2 3">
    <name type="scientific">Flavobacterium nitrogenifigens</name>
    <dbReference type="NCBI Taxonomy" id="1617283"/>
    <lineage>
        <taxon>Bacteria</taxon>
        <taxon>Pseudomonadati</taxon>
        <taxon>Bacteroidota</taxon>
        <taxon>Flavobacteriia</taxon>
        <taxon>Flavobacteriales</taxon>
        <taxon>Flavobacteriaceae</taxon>
        <taxon>Flavobacterium</taxon>
    </lineage>
</organism>
<name>A0A7W7N7S5_9FLAO</name>
<dbReference type="InterPro" id="IPR025419">
    <property type="entry name" value="DUF4142"/>
</dbReference>
<keyword evidence="3" id="KW-1185">Reference proteome</keyword>